<dbReference type="Gene3D" id="3.40.50.300">
    <property type="entry name" value="P-loop containing nucleotide triphosphate hydrolases"/>
    <property type="match status" value="1"/>
</dbReference>
<dbReference type="Pfam" id="PF01637">
    <property type="entry name" value="ATPase_2"/>
    <property type="match status" value="1"/>
</dbReference>
<dbReference type="PANTHER" id="PTHR34704:SF1">
    <property type="entry name" value="ATPASE"/>
    <property type="match status" value="1"/>
</dbReference>
<dbReference type="EMBL" id="JAHLFJ010000002">
    <property type="protein sequence ID" value="MBU3854973.1"/>
    <property type="molecule type" value="Genomic_DNA"/>
</dbReference>
<keyword evidence="2" id="KW-0067">ATP-binding</keyword>
<sequence length="357" mass="41238">MIIGRKEEQKILLSAAQSEYSELIAVYGRRRVGKTYLIRETFGYKFTFQHTGLANAKTKDQLFSFAISLRDAGYDDCPIPQSWLEAFSLLSHFLKNSTDEKKIIFLDELPWMDTPRSNFISAFEHFWNGWASARKDIVLIICGSATSWIINKVINDHGGLHNRVTQRIALQPFTLRECEMFVQNRGLEMNRYQIAECYMVLGGIPFYWSMLEKGLSLAQNIDKIFFAKNGKLSNEFNLLYASLFRSPEQYIDVVTALGRKKVGMTREEIMTAIDKPSNGTLSKVLDELEYCGFIRKYSGYGKKTKQAIYQLVDSYTLFYFKFIQQNKNNDEHFWSVSIDSATHRAWSGLAFERLCMA</sequence>
<proteinExistence type="predicted"/>
<evidence type="ECO:0000259" key="1">
    <source>
        <dbReference type="Pfam" id="PF01637"/>
    </source>
</evidence>
<reference evidence="2" key="2">
    <citation type="submission" date="2021-04" db="EMBL/GenBank/DDBJ databases">
        <authorList>
            <person name="Gilroy R."/>
        </authorList>
    </citation>
    <scope>NUCLEOTIDE SEQUENCE</scope>
    <source>
        <strain evidence="2">8470</strain>
    </source>
</reference>
<gene>
    <name evidence="2" type="ORF">H9928_00170</name>
</gene>
<evidence type="ECO:0000313" key="3">
    <source>
        <dbReference type="Proteomes" id="UP000784286"/>
    </source>
</evidence>
<dbReference type="GO" id="GO:0005524">
    <property type="term" value="F:ATP binding"/>
    <property type="evidence" value="ECO:0007669"/>
    <property type="project" value="UniProtKB-KW"/>
</dbReference>
<organism evidence="2 3">
    <name type="scientific">Candidatus Phocaeicola excrementipullorum</name>
    <dbReference type="NCBI Taxonomy" id="2838731"/>
    <lineage>
        <taxon>Bacteria</taxon>
        <taxon>Pseudomonadati</taxon>
        <taxon>Bacteroidota</taxon>
        <taxon>Bacteroidia</taxon>
        <taxon>Bacteroidales</taxon>
        <taxon>Bacteroidaceae</taxon>
        <taxon>Phocaeicola</taxon>
    </lineage>
</organism>
<dbReference type="PANTHER" id="PTHR34704">
    <property type="entry name" value="ATPASE"/>
    <property type="match status" value="1"/>
</dbReference>
<comment type="caution">
    <text evidence="2">The sequence shown here is derived from an EMBL/GenBank/DDBJ whole genome shotgun (WGS) entry which is preliminary data.</text>
</comment>
<evidence type="ECO:0000313" key="2">
    <source>
        <dbReference type="EMBL" id="MBU3854973.1"/>
    </source>
</evidence>
<keyword evidence="2" id="KW-0547">Nucleotide-binding</keyword>
<accession>A0A948TKD6</accession>
<reference evidence="2" key="1">
    <citation type="journal article" date="2021" name="PeerJ">
        <title>Extensive microbial diversity within the chicken gut microbiome revealed by metagenomics and culture.</title>
        <authorList>
            <person name="Gilroy R."/>
            <person name="Ravi A."/>
            <person name="Getino M."/>
            <person name="Pursley I."/>
            <person name="Horton D.L."/>
            <person name="Alikhan N.F."/>
            <person name="Baker D."/>
            <person name="Gharbi K."/>
            <person name="Hall N."/>
            <person name="Watson M."/>
            <person name="Adriaenssens E.M."/>
            <person name="Foster-Nyarko E."/>
            <person name="Jarju S."/>
            <person name="Secka A."/>
            <person name="Antonio M."/>
            <person name="Oren A."/>
            <person name="Chaudhuri R.R."/>
            <person name="La Ragione R."/>
            <person name="Hildebrand F."/>
            <person name="Pallen M.J."/>
        </authorList>
    </citation>
    <scope>NUCLEOTIDE SEQUENCE</scope>
    <source>
        <strain evidence="2">8470</strain>
    </source>
</reference>
<protein>
    <submittedName>
        <fullName evidence="2">ATP-binding protein</fullName>
    </submittedName>
</protein>
<dbReference type="Proteomes" id="UP000784286">
    <property type="component" value="Unassembled WGS sequence"/>
</dbReference>
<dbReference type="AlphaFoldDB" id="A0A948TKD6"/>
<dbReference type="InterPro" id="IPR027417">
    <property type="entry name" value="P-loop_NTPase"/>
</dbReference>
<dbReference type="SUPFAM" id="SSF52540">
    <property type="entry name" value="P-loop containing nucleoside triphosphate hydrolases"/>
    <property type="match status" value="1"/>
</dbReference>
<dbReference type="InterPro" id="IPR011579">
    <property type="entry name" value="ATPase_dom"/>
</dbReference>
<feature type="domain" description="ATPase" evidence="1">
    <location>
        <begin position="5"/>
        <end position="207"/>
    </location>
</feature>
<feature type="non-terminal residue" evidence="2">
    <location>
        <position position="357"/>
    </location>
</feature>
<name>A0A948TKD6_9BACT</name>